<name>A0A316WQN4_9FLAO</name>
<dbReference type="RefSeq" id="WP_109737911.1">
    <property type="nucleotide sequence ID" value="NZ_PPEG02000002.1"/>
</dbReference>
<sequence>MKKISIIFFLSLCLFSKAQENESLNSATRKFINGADFTQINKDWNVTADFRSGIGEQVSFFPVEAINLKTNQKMKSIQVNMNIKSDFMGKSKEFFKTSWLDLDEVEEFVLFIEQYVIPNLKDKTEGKQSTNYIFNSKEISFNFYIEKNTRRISIYLKDYGITDNEHYFWTESQVNKIPELLEILKKINGK</sequence>
<dbReference type="Proteomes" id="UP000236413">
    <property type="component" value="Unassembled WGS sequence"/>
</dbReference>
<accession>A0A316WQN4</accession>
<reference evidence="2 3" key="1">
    <citation type="submission" date="2018-04" db="EMBL/GenBank/DDBJ databases">
        <title>Chryseobacterium oncorhynchi 701B-08T from rainbow trout, and Chryseobacterium viscerum 687B-08T from diseased fish.</title>
        <authorList>
            <person name="Jeong J.-J."/>
            <person name="Lee Y.J."/>
            <person name="Pathiraja D."/>
            <person name="Park B."/>
            <person name="Choi I.-G."/>
            <person name="Kim K.D."/>
        </authorList>
    </citation>
    <scope>NUCLEOTIDE SEQUENCE [LARGE SCALE GENOMIC DNA]</scope>
    <source>
        <strain evidence="2 3">687B-08</strain>
    </source>
</reference>
<feature type="signal peptide" evidence="1">
    <location>
        <begin position="1"/>
        <end position="18"/>
    </location>
</feature>
<feature type="chain" id="PRO_5016294117" evidence="1">
    <location>
        <begin position="19"/>
        <end position="190"/>
    </location>
</feature>
<evidence type="ECO:0000256" key="1">
    <source>
        <dbReference type="SAM" id="SignalP"/>
    </source>
</evidence>
<evidence type="ECO:0000313" key="2">
    <source>
        <dbReference type="EMBL" id="PWN63712.1"/>
    </source>
</evidence>
<organism evidence="2 3">
    <name type="scientific">Chryseobacterium viscerum</name>
    <dbReference type="NCBI Taxonomy" id="1037377"/>
    <lineage>
        <taxon>Bacteria</taxon>
        <taxon>Pseudomonadati</taxon>
        <taxon>Bacteroidota</taxon>
        <taxon>Flavobacteriia</taxon>
        <taxon>Flavobacteriales</taxon>
        <taxon>Weeksellaceae</taxon>
        <taxon>Chryseobacterium group</taxon>
        <taxon>Chryseobacterium</taxon>
    </lineage>
</organism>
<keyword evidence="1" id="KW-0732">Signal</keyword>
<comment type="caution">
    <text evidence="2">The sequence shown here is derived from an EMBL/GenBank/DDBJ whole genome shotgun (WGS) entry which is preliminary data.</text>
</comment>
<protein>
    <submittedName>
        <fullName evidence="2">Uncharacterized protein</fullName>
    </submittedName>
</protein>
<gene>
    <name evidence="2" type="ORF">C1634_003695</name>
</gene>
<dbReference type="AlphaFoldDB" id="A0A316WQN4"/>
<evidence type="ECO:0000313" key="3">
    <source>
        <dbReference type="Proteomes" id="UP000236413"/>
    </source>
</evidence>
<proteinExistence type="predicted"/>
<dbReference type="EMBL" id="PPEG02000002">
    <property type="protein sequence ID" value="PWN63712.1"/>
    <property type="molecule type" value="Genomic_DNA"/>
</dbReference>